<proteinExistence type="predicted"/>
<organism evidence="1 2">
    <name type="scientific">Leptospira wolffii</name>
    <dbReference type="NCBI Taxonomy" id="409998"/>
    <lineage>
        <taxon>Bacteria</taxon>
        <taxon>Pseudomonadati</taxon>
        <taxon>Spirochaetota</taxon>
        <taxon>Spirochaetia</taxon>
        <taxon>Leptospirales</taxon>
        <taxon>Leptospiraceae</taxon>
        <taxon>Leptospira</taxon>
    </lineage>
</organism>
<evidence type="ECO:0000313" key="1">
    <source>
        <dbReference type="EMBL" id="PJZ65741.1"/>
    </source>
</evidence>
<name>A0A2M9ZBC9_9LEPT</name>
<dbReference type="Pfam" id="PF04134">
    <property type="entry name" value="DCC1-like"/>
    <property type="match status" value="1"/>
</dbReference>
<dbReference type="EMBL" id="NPDT01000004">
    <property type="protein sequence ID" value="PJZ65741.1"/>
    <property type="molecule type" value="Genomic_DNA"/>
</dbReference>
<evidence type="ECO:0000313" key="2">
    <source>
        <dbReference type="Proteomes" id="UP000231912"/>
    </source>
</evidence>
<sequence length="136" mass="15493">MNPTGPIVLFDGVCNLCNGTVNLLLDLDRKRALRFASLQSEYAKKLVSDNGLESQVEAVDSILVWDGKRLFSKSDAVLRITGYLGWPWKIFRLGIILPGRIRDSLYDFIAKNRYKWFGKTEACRMPTPELKERILG</sequence>
<dbReference type="Proteomes" id="UP000231912">
    <property type="component" value="Unassembled WGS sequence"/>
</dbReference>
<reference evidence="1 2" key="1">
    <citation type="submission" date="2017-07" db="EMBL/GenBank/DDBJ databases">
        <title>Leptospira spp. isolated from tropical soils.</title>
        <authorList>
            <person name="Thibeaux R."/>
            <person name="Iraola G."/>
            <person name="Ferres I."/>
            <person name="Bierque E."/>
            <person name="Girault D."/>
            <person name="Soupe-Gilbert M.-E."/>
            <person name="Picardeau M."/>
            <person name="Goarant C."/>
        </authorList>
    </citation>
    <scope>NUCLEOTIDE SEQUENCE [LARGE SCALE GENOMIC DNA]</scope>
    <source>
        <strain evidence="1 2">FH2-C-A2</strain>
    </source>
</reference>
<dbReference type="InterPro" id="IPR052927">
    <property type="entry name" value="DCC_oxidoreductase"/>
</dbReference>
<comment type="caution">
    <text evidence="1">The sequence shown here is derived from an EMBL/GenBank/DDBJ whole genome shotgun (WGS) entry which is preliminary data.</text>
</comment>
<dbReference type="AlphaFoldDB" id="A0A2M9ZBC9"/>
<dbReference type="GO" id="GO:0015035">
    <property type="term" value="F:protein-disulfide reductase activity"/>
    <property type="evidence" value="ECO:0007669"/>
    <property type="project" value="InterPro"/>
</dbReference>
<protein>
    <submittedName>
        <fullName evidence="1">Thiol-disulfide oxidoreductase</fullName>
    </submittedName>
</protein>
<accession>A0A2M9ZBC9</accession>
<dbReference type="RefSeq" id="WP_100759171.1">
    <property type="nucleotide sequence ID" value="NZ_NPDT01000004.1"/>
</dbReference>
<dbReference type="InterPro" id="IPR007263">
    <property type="entry name" value="DCC1-like"/>
</dbReference>
<dbReference type="PANTHER" id="PTHR33639">
    <property type="entry name" value="THIOL-DISULFIDE OXIDOREDUCTASE DCC"/>
    <property type="match status" value="1"/>
</dbReference>
<gene>
    <name evidence="1" type="ORF">CH371_12540</name>
</gene>
<dbReference type="PANTHER" id="PTHR33639:SF2">
    <property type="entry name" value="DUF393 DOMAIN-CONTAINING PROTEIN"/>
    <property type="match status" value="1"/>
</dbReference>